<dbReference type="AlphaFoldDB" id="A0A7S2U8S3"/>
<keyword evidence="3" id="KW-0444">Lipid biosynthesis</keyword>
<comment type="similarity">
    <text evidence="2 11">Belongs to the diacylglycerol acyltransferase family.</text>
</comment>
<evidence type="ECO:0000256" key="6">
    <source>
        <dbReference type="ARBA" id="ARBA00022824"/>
    </source>
</evidence>
<evidence type="ECO:0000256" key="2">
    <source>
        <dbReference type="ARBA" id="ARBA00005420"/>
    </source>
</evidence>
<keyword evidence="6 11" id="KW-0256">Endoplasmic reticulum</keyword>
<accession>A0A7S2U8S3</accession>
<name>A0A7S2U8S3_9STRA</name>
<evidence type="ECO:0000256" key="5">
    <source>
        <dbReference type="ARBA" id="ARBA00022692"/>
    </source>
</evidence>
<evidence type="ECO:0000256" key="1">
    <source>
        <dbReference type="ARBA" id="ARBA00004477"/>
    </source>
</evidence>
<feature type="transmembrane region" description="Helical" evidence="11">
    <location>
        <begin position="34"/>
        <end position="57"/>
    </location>
</feature>
<feature type="transmembrane region" description="Helical" evidence="11">
    <location>
        <begin position="143"/>
        <end position="162"/>
    </location>
</feature>
<dbReference type="CDD" id="cd07987">
    <property type="entry name" value="LPLAT_MGAT-like"/>
    <property type="match status" value="1"/>
</dbReference>
<keyword evidence="4 11" id="KW-0808">Transferase</keyword>
<reference evidence="12" key="1">
    <citation type="submission" date="2021-01" db="EMBL/GenBank/DDBJ databases">
        <authorList>
            <person name="Corre E."/>
            <person name="Pelletier E."/>
            <person name="Niang G."/>
            <person name="Scheremetjew M."/>
            <person name="Finn R."/>
            <person name="Kale V."/>
            <person name="Holt S."/>
            <person name="Cochrane G."/>
            <person name="Meng A."/>
            <person name="Brown T."/>
            <person name="Cohen L."/>
        </authorList>
    </citation>
    <scope>NUCLEOTIDE SEQUENCE</scope>
    <source>
        <strain evidence="12">CCMP2084</strain>
    </source>
</reference>
<evidence type="ECO:0000256" key="8">
    <source>
        <dbReference type="ARBA" id="ARBA00023098"/>
    </source>
</evidence>
<dbReference type="EC" id="2.3.1.-" evidence="11"/>
<dbReference type="PANTHER" id="PTHR12317:SF63">
    <property type="entry name" value="DIACYLGLYCEROL O-ACYLTRANSFERASE 2"/>
    <property type="match status" value="1"/>
</dbReference>
<dbReference type="GO" id="GO:0004144">
    <property type="term" value="F:diacylglycerol O-acyltransferase activity"/>
    <property type="evidence" value="ECO:0007669"/>
    <property type="project" value="TreeGrafter"/>
</dbReference>
<dbReference type="PANTHER" id="PTHR12317">
    <property type="entry name" value="DIACYLGLYCEROL O-ACYLTRANSFERASE"/>
    <property type="match status" value="1"/>
</dbReference>
<gene>
    <name evidence="12" type="ORF">ASEP1449_LOCUS3899</name>
</gene>
<keyword evidence="9 11" id="KW-0472">Membrane</keyword>
<comment type="subcellular location">
    <subcellularLocation>
        <location evidence="1 11">Endoplasmic reticulum membrane</location>
        <topology evidence="1 11">Multi-pass membrane protein</topology>
    </subcellularLocation>
</comment>
<dbReference type="Pfam" id="PF03982">
    <property type="entry name" value="DAGAT"/>
    <property type="match status" value="1"/>
</dbReference>
<keyword evidence="7 11" id="KW-1133">Transmembrane helix</keyword>
<evidence type="ECO:0000256" key="10">
    <source>
        <dbReference type="ARBA" id="ARBA00023315"/>
    </source>
</evidence>
<evidence type="ECO:0000313" key="12">
    <source>
        <dbReference type="EMBL" id="CAD9812074.1"/>
    </source>
</evidence>
<sequence length="367" mass="41510">MSKKTSSIYPLTPADSRVLFRAAGSYQLSRADRAVVALSSICFVGSVFWVPIFYGWLWKKWSKIPKEDKKRRAFYAALLIALAGLVAKGPHRSVKAGEWMNVRKWSLWRAWLNYLSIEIVSDQSHTESPSLATKVFDTVKDQAILAVVPHGIFPFALAFAALPEETNQYFGRFRPVVATATALFPFVRDFLSMLGAVDASRSAVDRALSDGSRIGLAPGGIAEMFEGYPKPNTQPHEEYAILNSRKGFIRMAMKHGIPVIPVYCFGAKQTLKRLQLPNFVESMSNILRISICLFFGPWGLPMPFRQRLLYIIGKPIFPPQLTNMETGSENIDMQVNEMHKRFCDQLLKIFDKHKESYGWGHKELKII</sequence>
<evidence type="ECO:0000256" key="11">
    <source>
        <dbReference type="RuleBase" id="RU367023"/>
    </source>
</evidence>
<feature type="transmembrane region" description="Helical" evidence="11">
    <location>
        <begin position="73"/>
        <end position="91"/>
    </location>
</feature>
<dbReference type="EMBL" id="HBHQ01005838">
    <property type="protein sequence ID" value="CAD9812074.1"/>
    <property type="molecule type" value="Transcribed_RNA"/>
</dbReference>
<evidence type="ECO:0000256" key="9">
    <source>
        <dbReference type="ARBA" id="ARBA00023136"/>
    </source>
</evidence>
<evidence type="ECO:0000256" key="7">
    <source>
        <dbReference type="ARBA" id="ARBA00022989"/>
    </source>
</evidence>
<keyword evidence="8" id="KW-0443">Lipid metabolism</keyword>
<keyword evidence="5 11" id="KW-0812">Transmembrane</keyword>
<proteinExistence type="inferred from homology"/>
<dbReference type="InterPro" id="IPR007130">
    <property type="entry name" value="DAGAT"/>
</dbReference>
<dbReference type="GO" id="GO:0005789">
    <property type="term" value="C:endoplasmic reticulum membrane"/>
    <property type="evidence" value="ECO:0007669"/>
    <property type="project" value="UniProtKB-SubCell"/>
</dbReference>
<evidence type="ECO:0000256" key="4">
    <source>
        <dbReference type="ARBA" id="ARBA00022679"/>
    </source>
</evidence>
<keyword evidence="10" id="KW-0012">Acyltransferase</keyword>
<protein>
    <recommendedName>
        <fullName evidence="11">Acyltransferase</fullName>
        <ecNumber evidence="11">2.3.1.-</ecNumber>
    </recommendedName>
</protein>
<organism evidence="12">
    <name type="scientific">Attheya septentrionalis</name>
    <dbReference type="NCBI Taxonomy" id="420275"/>
    <lineage>
        <taxon>Eukaryota</taxon>
        <taxon>Sar</taxon>
        <taxon>Stramenopiles</taxon>
        <taxon>Ochrophyta</taxon>
        <taxon>Bacillariophyta</taxon>
        <taxon>Coscinodiscophyceae</taxon>
        <taxon>Chaetocerotophycidae</taxon>
        <taxon>Chaetocerotales</taxon>
        <taxon>Attheyaceae</taxon>
        <taxon>Attheya</taxon>
    </lineage>
</organism>
<dbReference type="GO" id="GO:0019432">
    <property type="term" value="P:triglyceride biosynthetic process"/>
    <property type="evidence" value="ECO:0007669"/>
    <property type="project" value="TreeGrafter"/>
</dbReference>
<evidence type="ECO:0000256" key="3">
    <source>
        <dbReference type="ARBA" id="ARBA00022516"/>
    </source>
</evidence>